<accession>A0A6J5M6K0</accession>
<evidence type="ECO:0000313" key="2">
    <source>
        <dbReference type="EMBL" id="CAB4144790.1"/>
    </source>
</evidence>
<name>A0A6J5M6K0_9CAUD</name>
<organism evidence="1">
    <name type="scientific">uncultured Caudovirales phage</name>
    <dbReference type="NCBI Taxonomy" id="2100421"/>
    <lineage>
        <taxon>Viruses</taxon>
        <taxon>Duplodnaviria</taxon>
        <taxon>Heunggongvirae</taxon>
        <taxon>Uroviricota</taxon>
        <taxon>Caudoviricetes</taxon>
        <taxon>Peduoviridae</taxon>
        <taxon>Maltschvirus</taxon>
        <taxon>Maltschvirus maltsch</taxon>
    </lineage>
</organism>
<dbReference type="EMBL" id="LR796361">
    <property type="protein sequence ID" value="CAB4139459.1"/>
    <property type="molecule type" value="Genomic_DNA"/>
</dbReference>
<evidence type="ECO:0000313" key="1">
    <source>
        <dbReference type="EMBL" id="CAB4139459.1"/>
    </source>
</evidence>
<proteinExistence type="predicted"/>
<sequence>MRCVACNKVLSDFESTRKSVNTGEYLDLCNHCFHTIQGDAPSTEREDLRDEEIIYDDDDDLTDIFISE</sequence>
<dbReference type="EMBL" id="LR796440">
    <property type="protein sequence ID" value="CAB4144790.1"/>
    <property type="molecule type" value="Genomic_DNA"/>
</dbReference>
<gene>
    <name evidence="1" type="ORF">UFOVP342_40</name>
    <name evidence="2" type="ORF">UFOVP454_63</name>
</gene>
<reference evidence="1" key="1">
    <citation type="submission" date="2020-04" db="EMBL/GenBank/DDBJ databases">
        <authorList>
            <person name="Chiriac C."/>
            <person name="Salcher M."/>
            <person name="Ghai R."/>
            <person name="Kavagutti S V."/>
        </authorList>
    </citation>
    <scope>NUCLEOTIDE SEQUENCE</scope>
</reference>
<protein>
    <submittedName>
        <fullName evidence="1">Uncharacterized protein</fullName>
    </submittedName>
</protein>